<protein>
    <submittedName>
        <fullName evidence="3">Uncharacterized protein</fullName>
    </submittedName>
</protein>
<dbReference type="Proteomes" id="UP000663881">
    <property type="component" value="Unassembled WGS sequence"/>
</dbReference>
<feature type="region of interest" description="Disordered" evidence="1">
    <location>
        <begin position="1"/>
        <end position="22"/>
    </location>
</feature>
<dbReference type="EMBL" id="CAJNON010000873">
    <property type="protein sequence ID" value="CAF1396614.1"/>
    <property type="molecule type" value="Genomic_DNA"/>
</dbReference>
<evidence type="ECO:0000256" key="1">
    <source>
        <dbReference type="SAM" id="MobiDB-lite"/>
    </source>
</evidence>
<evidence type="ECO:0000313" key="2">
    <source>
        <dbReference type="EMBL" id="CAF1396614.1"/>
    </source>
</evidence>
<sequence>MGRTKNRAIAQKSTVKQQKSNIKPKAVKTNLKRLNERLRDNVKQVDKLYEDQTKTQEKMETVKQDPTPGATSTTAVAAKAK</sequence>
<evidence type="ECO:0000313" key="4">
    <source>
        <dbReference type="Proteomes" id="UP000663881"/>
    </source>
</evidence>
<comment type="caution">
    <text evidence="3">The sequence shown here is derived from an EMBL/GenBank/DDBJ whole genome shotgun (WGS) entry which is preliminary data.</text>
</comment>
<dbReference type="Proteomes" id="UP000663891">
    <property type="component" value="Unassembled WGS sequence"/>
</dbReference>
<evidence type="ECO:0000313" key="3">
    <source>
        <dbReference type="EMBL" id="CAF3767730.1"/>
    </source>
</evidence>
<feature type="compositionally biased region" description="Polar residues" evidence="1">
    <location>
        <begin position="11"/>
        <end position="21"/>
    </location>
</feature>
<feature type="compositionally biased region" description="Basic and acidic residues" evidence="1">
    <location>
        <begin position="42"/>
        <end position="63"/>
    </location>
</feature>
<proteinExistence type="predicted"/>
<gene>
    <name evidence="3" type="ORF">OKA104_LOCUS16629</name>
    <name evidence="2" type="ORF">VCS650_LOCUS36252</name>
</gene>
<reference evidence="3" key="1">
    <citation type="submission" date="2021-02" db="EMBL/GenBank/DDBJ databases">
        <authorList>
            <person name="Nowell W R."/>
        </authorList>
    </citation>
    <scope>NUCLEOTIDE SEQUENCE</scope>
</reference>
<feature type="compositionally biased region" description="Low complexity" evidence="1">
    <location>
        <begin position="70"/>
        <end position="81"/>
    </location>
</feature>
<dbReference type="AlphaFoldDB" id="A0A818ZF83"/>
<dbReference type="OrthoDB" id="10038003at2759"/>
<name>A0A818ZF83_9BILA</name>
<accession>A0A818ZF83</accession>
<dbReference type="EMBL" id="CAJOAY010000961">
    <property type="protein sequence ID" value="CAF3767730.1"/>
    <property type="molecule type" value="Genomic_DNA"/>
</dbReference>
<feature type="region of interest" description="Disordered" evidence="1">
    <location>
        <begin position="42"/>
        <end position="81"/>
    </location>
</feature>
<organism evidence="3 4">
    <name type="scientific">Adineta steineri</name>
    <dbReference type="NCBI Taxonomy" id="433720"/>
    <lineage>
        <taxon>Eukaryota</taxon>
        <taxon>Metazoa</taxon>
        <taxon>Spiralia</taxon>
        <taxon>Gnathifera</taxon>
        <taxon>Rotifera</taxon>
        <taxon>Eurotatoria</taxon>
        <taxon>Bdelloidea</taxon>
        <taxon>Adinetida</taxon>
        <taxon>Adinetidae</taxon>
        <taxon>Adineta</taxon>
    </lineage>
</organism>